<evidence type="ECO:0000313" key="2">
    <source>
        <dbReference type="EMBL" id="MDS9469873.1"/>
    </source>
</evidence>
<dbReference type="EMBL" id="JAVQLW010000004">
    <property type="protein sequence ID" value="MDS9469873.1"/>
    <property type="molecule type" value="Genomic_DNA"/>
</dbReference>
<evidence type="ECO:0000313" key="3">
    <source>
        <dbReference type="Proteomes" id="UP001269144"/>
    </source>
</evidence>
<feature type="region of interest" description="Disordered" evidence="1">
    <location>
        <begin position="97"/>
        <end position="128"/>
    </location>
</feature>
<protein>
    <submittedName>
        <fullName evidence="2">Uncharacterized protein</fullName>
    </submittedName>
</protein>
<gene>
    <name evidence="2" type="ORF">RGQ15_20150</name>
</gene>
<evidence type="ECO:0000256" key="1">
    <source>
        <dbReference type="SAM" id="MobiDB-lite"/>
    </source>
</evidence>
<accession>A0ABU2HXT8</accession>
<organism evidence="2 3">
    <name type="scientific">Paracoccus aurantius</name>
    <dbReference type="NCBI Taxonomy" id="3073814"/>
    <lineage>
        <taxon>Bacteria</taxon>
        <taxon>Pseudomonadati</taxon>
        <taxon>Pseudomonadota</taxon>
        <taxon>Alphaproteobacteria</taxon>
        <taxon>Rhodobacterales</taxon>
        <taxon>Paracoccaceae</taxon>
        <taxon>Paracoccus</taxon>
    </lineage>
</organism>
<reference evidence="3" key="1">
    <citation type="submission" date="2023-07" db="EMBL/GenBank/DDBJ databases">
        <title>Paracoccus sp. MBLB3053 whole genome sequence.</title>
        <authorList>
            <person name="Hwang C.Y."/>
            <person name="Cho E.-S."/>
            <person name="Seo M.-J."/>
        </authorList>
    </citation>
    <scope>NUCLEOTIDE SEQUENCE [LARGE SCALE GENOMIC DNA]</scope>
    <source>
        <strain evidence="3">MBLB3053</strain>
    </source>
</reference>
<dbReference type="RefSeq" id="WP_311162629.1">
    <property type="nucleotide sequence ID" value="NZ_JAVQLW010000004.1"/>
</dbReference>
<name>A0ABU2HXT8_9RHOB</name>
<keyword evidence="3" id="KW-1185">Reference proteome</keyword>
<dbReference type="Proteomes" id="UP001269144">
    <property type="component" value="Unassembled WGS sequence"/>
</dbReference>
<sequence length="128" mass="14164">MLARLLRRKSELLKVLERPQIPLHTNATKNDLRACVTKLRISGGKMSAESSQASDIMLVPMRTCQKLGISFFAYIGSRFGLNGNAECIPPLARSGKRATDVNSYRPGSCRSYRQGRKQAACRSGHPSR</sequence>
<proteinExistence type="predicted"/>
<comment type="caution">
    <text evidence="2">The sequence shown here is derived from an EMBL/GenBank/DDBJ whole genome shotgun (WGS) entry which is preliminary data.</text>
</comment>